<dbReference type="AlphaFoldDB" id="A0A0M9AF80"/>
<comment type="caution">
    <text evidence="1">The sequence shown here is derived from an EMBL/GenBank/DDBJ whole genome shotgun (WGS) entry which is preliminary data.</text>
</comment>
<reference evidence="1 2" key="1">
    <citation type="submission" date="2015-07" db="EMBL/GenBank/DDBJ databases">
        <authorList>
            <person name="Noorani M."/>
        </authorList>
    </citation>
    <scope>NUCLEOTIDE SEQUENCE [LARGE SCALE GENOMIC DNA]</scope>
    <source>
        <strain evidence="2">ATCC 25104 / DSM 625 / JCM 10724 / NBRC 103206 / NCIMB 11243 / YT-1</strain>
    </source>
</reference>
<dbReference type="RefSeq" id="WP_053768304.1">
    <property type="nucleotide sequence ID" value="NZ_LHCI01000106.1"/>
</dbReference>
<organism evidence="1 2">
    <name type="scientific">Thermus aquaticus</name>
    <dbReference type="NCBI Taxonomy" id="271"/>
    <lineage>
        <taxon>Bacteria</taxon>
        <taxon>Thermotogati</taxon>
        <taxon>Deinococcota</taxon>
        <taxon>Deinococci</taxon>
        <taxon>Thermales</taxon>
        <taxon>Thermaceae</taxon>
        <taxon>Thermus</taxon>
    </lineage>
</organism>
<dbReference type="Proteomes" id="UP000037685">
    <property type="component" value="Unassembled WGS sequence"/>
</dbReference>
<gene>
    <name evidence="1" type="ORF">BVI061214_02022</name>
</gene>
<proteinExistence type="predicted"/>
<protein>
    <submittedName>
        <fullName evidence="1">Uncharacterized protein</fullName>
    </submittedName>
</protein>
<name>A0A0M9AF80_THEAQ</name>
<evidence type="ECO:0000313" key="1">
    <source>
        <dbReference type="EMBL" id="KOX90827.1"/>
    </source>
</evidence>
<dbReference type="PATRIC" id="fig|271.14.peg.2102"/>
<sequence>MNPWRKLILVARPLAEKIRAMRPPKIRVVADGRVLYWALAVPTEEDLEAHAAWPGQNAPSLEGWLVERLTFLEEGWRDAREVKLLGVWAGNPPRLEPIARAWIEPKEVERA</sequence>
<dbReference type="EMBL" id="LHCI01000106">
    <property type="protein sequence ID" value="KOX90827.1"/>
    <property type="molecule type" value="Genomic_DNA"/>
</dbReference>
<accession>A0A0M9AF80</accession>
<evidence type="ECO:0000313" key="2">
    <source>
        <dbReference type="Proteomes" id="UP000037685"/>
    </source>
</evidence>